<dbReference type="SMART" id="SM00388">
    <property type="entry name" value="HisKA"/>
    <property type="match status" value="1"/>
</dbReference>
<dbReference type="FunFam" id="3.30.565.10:FF:000006">
    <property type="entry name" value="Sensor histidine kinase WalK"/>
    <property type="match status" value="1"/>
</dbReference>
<dbReference type="Proteomes" id="UP000612362">
    <property type="component" value="Unassembled WGS sequence"/>
</dbReference>
<dbReference type="Pfam" id="PF01590">
    <property type="entry name" value="GAF"/>
    <property type="match status" value="1"/>
</dbReference>
<evidence type="ECO:0000256" key="7">
    <source>
        <dbReference type="SAM" id="Coils"/>
    </source>
</evidence>
<keyword evidence="11" id="KW-1185">Reference proteome</keyword>
<evidence type="ECO:0000256" key="3">
    <source>
        <dbReference type="ARBA" id="ARBA00022553"/>
    </source>
</evidence>
<dbReference type="Pfam" id="PF00512">
    <property type="entry name" value="HisKA"/>
    <property type="match status" value="1"/>
</dbReference>
<dbReference type="PANTHER" id="PTHR43711:SF31">
    <property type="entry name" value="HISTIDINE KINASE"/>
    <property type="match status" value="1"/>
</dbReference>
<dbReference type="InterPro" id="IPR036097">
    <property type="entry name" value="HisK_dim/P_sf"/>
</dbReference>
<dbReference type="Gene3D" id="1.10.287.130">
    <property type="match status" value="1"/>
</dbReference>
<dbReference type="PRINTS" id="PR00344">
    <property type="entry name" value="BCTRLSENSOR"/>
</dbReference>
<keyword evidence="7" id="KW-0175">Coiled coil</keyword>
<dbReference type="InterPro" id="IPR050736">
    <property type="entry name" value="Sensor_HK_Regulatory"/>
</dbReference>
<dbReference type="PROSITE" id="PS50113">
    <property type="entry name" value="PAC"/>
    <property type="match status" value="1"/>
</dbReference>
<dbReference type="InterPro" id="IPR000700">
    <property type="entry name" value="PAS-assoc_C"/>
</dbReference>
<evidence type="ECO:0000313" key="11">
    <source>
        <dbReference type="Proteomes" id="UP000612362"/>
    </source>
</evidence>
<evidence type="ECO:0000256" key="1">
    <source>
        <dbReference type="ARBA" id="ARBA00000085"/>
    </source>
</evidence>
<dbReference type="AlphaFoldDB" id="A0A8J3I209"/>
<dbReference type="EC" id="2.7.13.3" evidence="2"/>
<evidence type="ECO:0000313" key="10">
    <source>
        <dbReference type="EMBL" id="GHO44797.1"/>
    </source>
</evidence>
<sequence length="559" mass="63814">MDATLEVLRRFLDCQTLFISRVEITPSNEIDGANQHTLKIMGVRNQGTSQPARGGERALDETYCHTIWQTHQPLIVEDSTRSPFYQKLLTTKDYNIGSYIGVPLIYSDGRIYGTLCSQDSRPRPLMQQPEKLELMQIMARFLISHIEREELTTQLREAECAQAELARKEREAHMEADRHLRELNAILDAMGDGMLVSNRDGQLRVNEVARQILSVIPDCKTLEEFLARQQERTVVWDENTQPVLSEQLPIVRVLNGEHLVGEKMVMVQRENAQGVKRFLSVSGMPIYDEQEHVNGCVLIFRDIHERYLLQRQTQELNTRFNEFLSIASHELKGPLTAFKGNIQLAQRALRRLMSQHQQEHDTSINLLEKIQRYLERAEHQVRLQTRLTSDMLDVSRIRAGTLALYMQRCDLKQVVKEIVEDQRQVAEGRRIDLELPTADIFVHGDAERLGQVVNNYLTNACKYSASDKSIKVTVITEGMEGRVIVSDQGPGLTLDEQTRVWERFYRSKDISIMSGNSIGLGLGLHICKTIVEQHGGSVGLQSTVGQGSHFWFTLPLSKT</sequence>
<dbReference type="SUPFAM" id="SSF55874">
    <property type="entry name" value="ATPase domain of HSP90 chaperone/DNA topoisomerase II/histidine kinase"/>
    <property type="match status" value="1"/>
</dbReference>
<dbReference type="Gene3D" id="3.30.450.20">
    <property type="entry name" value="PAS domain"/>
    <property type="match status" value="1"/>
</dbReference>
<evidence type="ECO:0000256" key="4">
    <source>
        <dbReference type="ARBA" id="ARBA00022679"/>
    </source>
</evidence>
<keyword evidence="6" id="KW-0902">Two-component regulatory system</keyword>
<accession>A0A8J3I209</accession>
<dbReference type="Gene3D" id="3.30.450.40">
    <property type="match status" value="1"/>
</dbReference>
<dbReference type="SMART" id="SM00065">
    <property type="entry name" value="GAF"/>
    <property type="match status" value="1"/>
</dbReference>
<dbReference type="PROSITE" id="PS50109">
    <property type="entry name" value="HIS_KIN"/>
    <property type="match status" value="1"/>
</dbReference>
<dbReference type="InterPro" id="IPR003018">
    <property type="entry name" value="GAF"/>
</dbReference>
<evidence type="ECO:0000256" key="6">
    <source>
        <dbReference type="ARBA" id="ARBA00023012"/>
    </source>
</evidence>
<keyword evidence="4" id="KW-0808">Transferase</keyword>
<evidence type="ECO:0000256" key="5">
    <source>
        <dbReference type="ARBA" id="ARBA00022777"/>
    </source>
</evidence>
<comment type="catalytic activity">
    <reaction evidence="1">
        <text>ATP + protein L-histidine = ADP + protein N-phospho-L-histidine.</text>
        <dbReference type="EC" id="2.7.13.3"/>
    </reaction>
</comment>
<dbReference type="InterPro" id="IPR029016">
    <property type="entry name" value="GAF-like_dom_sf"/>
</dbReference>
<dbReference type="Pfam" id="PF02518">
    <property type="entry name" value="HATPase_c"/>
    <property type="match status" value="1"/>
</dbReference>
<dbReference type="SUPFAM" id="SSF55785">
    <property type="entry name" value="PYP-like sensor domain (PAS domain)"/>
    <property type="match status" value="1"/>
</dbReference>
<dbReference type="InterPro" id="IPR003594">
    <property type="entry name" value="HATPase_dom"/>
</dbReference>
<evidence type="ECO:0000256" key="2">
    <source>
        <dbReference type="ARBA" id="ARBA00012438"/>
    </source>
</evidence>
<keyword evidence="5" id="KW-0418">Kinase</keyword>
<dbReference type="SUPFAM" id="SSF47384">
    <property type="entry name" value="Homodimeric domain of signal transducing histidine kinase"/>
    <property type="match status" value="1"/>
</dbReference>
<proteinExistence type="predicted"/>
<dbReference type="SMART" id="SM00387">
    <property type="entry name" value="HATPase_c"/>
    <property type="match status" value="1"/>
</dbReference>
<dbReference type="Gene3D" id="3.30.565.10">
    <property type="entry name" value="Histidine kinase-like ATPase, C-terminal domain"/>
    <property type="match status" value="1"/>
</dbReference>
<organism evidence="10 11">
    <name type="scientific">Ktedonospora formicarum</name>
    <dbReference type="NCBI Taxonomy" id="2778364"/>
    <lineage>
        <taxon>Bacteria</taxon>
        <taxon>Bacillati</taxon>
        <taxon>Chloroflexota</taxon>
        <taxon>Ktedonobacteria</taxon>
        <taxon>Ktedonobacterales</taxon>
        <taxon>Ktedonobacteraceae</taxon>
        <taxon>Ktedonospora</taxon>
    </lineage>
</organism>
<dbReference type="InterPro" id="IPR005467">
    <property type="entry name" value="His_kinase_dom"/>
</dbReference>
<dbReference type="CDD" id="cd00075">
    <property type="entry name" value="HATPase"/>
    <property type="match status" value="1"/>
</dbReference>
<name>A0A8J3I209_9CHLR</name>
<dbReference type="GO" id="GO:0000155">
    <property type="term" value="F:phosphorelay sensor kinase activity"/>
    <property type="evidence" value="ECO:0007669"/>
    <property type="project" value="InterPro"/>
</dbReference>
<feature type="domain" description="Histidine kinase" evidence="8">
    <location>
        <begin position="326"/>
        <end position="558"/>
    </location>
</feature>
<dbReference type="PANTHER" id="PTHR43711">
    <property type="entry name" value="TWO-COMPONENT HISTIDINE KINASE"/>
    <property type="match status" value="1"/>
</dbReference>
<comment type="caution">
    <text evidence="10">The sequence shown here is derived from an EMBL/GenBank/DDBJ whole genome shotgun (WGS) entry which is preliminary data.</text>
</comment>
<dbReference type="InterPro" id="IPR036890">
    <property type="entry name" value="HATPase_C_sf"/>
</dbReference>
<dbReference type="EMBL" id="BNJF01000001">
    <property type="protein sequence ID" value="GHO44797.1"/>
    <property type="molecule type" value="Genomic_DNA"/>
</dbReference>
<dbReference type="CDD" id="cd00082">
    <property type="entry name" value="HisKA"/>
    <property type="match status" value="1"/>
</dbReference>
<reference evidence="10" key="1">
    <citation type="submission" date="2020-10" db="EMBL/GenBank/DDBJ databases">
        <title>Taxonomic study of unclassified bacteria belonging to the class Ktedonobacteria.</title>
        <authorList>
            <person name="Yabe S."/>
            <person name="Wang C.M."/>
            <person name="Zheng Y."/>
            <person name="Sakai Y."/>
            <person name="Cavaletti L."/>
            <person name="Monciardini P."/>
            <person name="Donadio S."/>
        </authorList>
    </citation>
    <scope>NUCLEOTIDE SEQUENCE</scope>
    <source>
        <strain evidence="10">SOSP1-1</strain>
    </source>
</reference>
<gene>
    <name evidence="10" type="ORF">KSX_29600</name>
</gene>
<evidence type="ECO:0000259" key="9">
    <source>
        <dbReference type="PROSITE" id="PS50113"/>
    </source>
</evidence>
<dbReference type="SUPFAM" id="SSF55781">
    <property type="entry name" value="GAF domain-like"/>
    <property type="match status" value="1"/>
</dbReference>
<dbReference type="InterPro" id="IPR004358">
    <property type="entry name" value="Sig_transdc_His_kin-like_C"/>
</dbReference>
<dbReference type="InterPro" id="IPR035965">
    <property type="entry name" value="PAS-like_dom_sf"/>
</dbReference>
<keyword evidence="3" id="KW-0597">Phosphoprotein</keyword>
<evidence type="ECO:0000259" key="8">
    <source>
        <dbReference type="PROSITE" id="PS50109"/>
    </source>
</evidence>
<protein>
    <recommendedName>
        <fullName evidence="2">histidine kinase</fullName>
        <ecNumber evidence="2">2.7.13.3</ecNumber>
    </recommendedName>
</protein>
<feature type="coiled-coil region" evidence="7">
    <location>
        <begin position="148"/>
        <end position="178"/>
    </location>
</feature>
<feature type="domain" description="PAC" evidence="9">
    <location>
        <begin position="263"/>
        <end position="315"/>
    </location>
</feature>
<dbReference type="InterPro" id="IPR003661">
    <property type="entry name" value="HisK_dim/P_dom"/>
</dbReference>